<dbReference type="EMBL" id="CAEZXO010000001">
    <property type="protein sequence ID" value="CAB4684198.1"/>
    <property type="molecule type" value="Genomic_DNA"/>
</dbReference>
<accession>A0A6J7JGD4</accession>
<dbReference type="EMBL" id="CAFBLD010000003">
    <property type="protein sequence ID" value="CAB4862226.1"/>
    <property type="molecule type" value="Genomic_DNA"/>
</dbReference>
<dbReference type="EMBL" id="CAFBNH010000003">
    <property type="protein sequence ID" value="CAB4941837.1"/>
    <property type="molecule type" value="Genomic_DNA"/>
</dbReference>
<evidence type="ECO:0000313" key="6">
    <source>
        <dbReference type="EMBL" id="CAB4819116.1"/>
    </source>
</evidence>
<dbReference type="Gene3D" id="3.40.50.720">
    <property type="entry name" value="NAD(P)-binding Rossmann-like Domain"/>
    <property type="match status" value="1"/>
</dbReference>
<dbReference type="SMART" id="SM00881">
    <property type="entry name" value="CoA_binding"/>
    <property type="match status" value="1"/>
</dbReference>
<dbReference type="AlphaFoldDB" id="A0A6J7JGD4"/>
<organism evidence="8">
    <name type="scientific">freshwater metagenome</name>
    <dbReference type="NCBI Taxonomy" id="449393"/>
    <lineage>
        <taxon>unclassified sequences</taxon>
        <taxon>metagenomes</taxon>
        <taxon>ecological metagenomes</taxon>
    </lineage>
</organism>
<dbReference type="SUPFAM" id="SSF51735">
    <property type="entry name" value="NAD(P)-binding Rossmann-fold domains"/>
    <property type="match status" value="1"/>
</dbReference>
<gene>
    <name evidence="3" type="ORF">UFOPK2510_00164</name>
    <name evidence="4" type="ORF">UFOPK2718_00572</name>
    <name evidence="5" type="ORF">UFOPK2936_00112</name>
    <name evidence="6" type="ORF">UFOPK3174_00101</name>
    <name evidence="7" type="ORF">UFOPK3328_00549</name>
    <name evidence="8" type="ORF">UFOPK3779_00584</name>
    <name evidence="9" type="ORF">UFOPK3913_00349</name>
    <name evidence="2" type="ORF">UFOPK4107_00983</name>
    <name evidence="10" type="ORF">UFOPK4403_00317</name>
</gene>
<evidence type="ECO:0000313" key="3">
    <source>
        <dbReference type="EMBL" id="CAB4684198.1"/>
    </source>
</evidence>
<evidence type="ECO:0000313" key="5">
    <source>
        <dbReference type="EMBL" id="CAB4769774.1"/>
    </source>
</evidence>
<evidence type="ECO:0000313" key="2">
    <source>
        <dbReference type="EMBL" id="CAB4340756.1"/>
    </source>
</evidence>
<evidence type="ECO:0000313" key="10">
    <source>
        <dbReference type="EMBL" id="CAB5070205.1"/>
    </source>
</evidence>
<sequence>MGASGVEISRFGSQEPMTDQSIDEVLAMHTWAIVGLSNNQDRPAFGVSALLQQKGHRIIPVHPKAEIVHGEKGYASLSQIPFPVDVVDLFVNSSLAGSVVDDAIAIGAHAVWLQLDVIDEHAVSRAQDAGLKAVMDRCPAIEYRKRG</sequence>
<dbReference type="Pfam" id="PF13380">
    <property type="entry name" value="CoA_binding_2"/>
    <property type="match status" value="1"/>
</dbReference>
<evidence type="ECO:0000259" key="1">
    <source>
        <dbReference type="SMART" id="SM00881"/>
    </source>
</evidence>
<dbReference type="EMBL" id="CAFBQX010000001">
    <property type="protein sequence ID" value="CAB5070205.1"/>
    <property type="molecule type" value="Genomic_DNA"/>
</dbReference>
<dbReference type="PANTHER" id="PTHR33303">
    <property type="entry name" value="CYTOPLASMIC PROTEIN-RELATED"/>
    <property type="match status" value="1"/>
</dbReference>
<dbReference type="PANTHER" id="PTHR33303:SF2">
    <property type="entry name" value="COA-BINDING DOMAIN-CONTAINING PROTEIN"/>
    <property type="match status" value="1"/>
</dbReference>
<dbReference type="InterPro" id="IPR036291">
    <property type="entry name" value="NAD(P)-bd_dom_sf"/>
</dbReference>
<dbReference type="EMBL" id="CAESAE010000005">
    <property type="protein sequence ID" value="CAB4340756.1"/>
    <property type="molecule type" value="Genomic_DNA"/>
</dbReference>
<dbReference type="EMBL" id="CAFBOC010000003">
    <property type="protein sequence ID" value="CAB4970309.1"/>
    <property type="molecule type" value="Genomic_DNA"/>
</dbReference>
<reference evidence="8" key="1">
    <citation type="submission" date="2020-05" db="EMBL/GenBank/DDBJ databases">
        <authorList>
            <person name="Chiriac C."/>
            <person name="Salcher M."/>
            <person name="Ghai R."/>
            <person name="Kavagutti S V."/>
        </authorList>
    </citation>
    <scope>NUCLEOTIDE SEQUENCE</scope>
</reference>
<proteinExistence type="predicted"/>
<dbReference type="EMBL" id="CAFABH010000001">
    <property type="protein sequence ID" value="CAB4819116.1"/>
    <property type="molecule type" value="Genomic_DNA"/>
</dbReference>
<dbReference type="InterPro" id="IPR003781">
    <property type="entry name" value="CoA-bd"/>
</dbReference>
<evidence type="ECO:0000313" key="8">
    <source>
        <dbReference type="EMBL" id="CAB4941837.1"/>
    </source>
</evidence>
<evidence type="ECO:0000313" key="9">
    <source>
        <dbReference type="EMBL" id="CAB4970309.1"/>
    </source>
</evidence>
<dbReference type="EMBL" id="CAEZZW010000001">
    <property type="protein sequence ID" value="CAB4769774.1"/>
    <property type="molecule type" value="Genomic_DNA"/>
</dbReference>
<feature type="domain" description="CoA-binding" evidence="1">
    <location>
        <begin position="25"/>
        <end position="117"/>
    </location>
</feature>
<evidence type="ECO:0000313" key="7">
    <source>
        <dbReference type="EMBL" id="CAB4862226.1"/>
    </source>
</evidence>
<name>A0A6J7JGD4_9ZZZZ</name>
<evidence type="ECO:0000313" key="4">
    <source>
        <dbReference type="EMBL" id="CAB4722102.1"/>
    </source>
</evidence>
<dbReference type="EMBL" id="CAEZYM010000004">
    <property type="protein sequence ID" value="CAB4722102.1"/>
    <property type="molecule type" value="Genomic_DNA"/>
</dbReference>
<protein>
    <submittedName>
        <fullName evidence="8">Unannotated protein</fullName>
    </submittedName>
</protein>